<dbReference type="Gene3D" id="3.10.129.10">
    <property type="entry name" value="Hotdog Thioesterase"/>
    <property type="match status" value="1"/>
</dbReference>
<dbReference type="InterPro" id="IPR029069">
    <property type="entry name" value="HotDog_dom_sf"/>
</dbReference>
<dbReference type="Pfam" id="PF01575">
    <property type="entry name" value="MaoC_dehydratas"/>
    <property type="match status" value="1"/>
</dbReference>
<dbReference type="Proteomes" id="UP000557688">
    <property type="component" value="Unassembled WGS sequence"/>
</dbReference>
<dbReference type="EMBL" id="JACHXV010000005">
    <property type="protein sequence ID" value="MBB3173859.1"/>
    <property type="molecule type" value="Genomic_DNA"/>
</dbReference>
<dbReference type="InterPro" id="IPR002539">
    <property type="entry name" value="MaoC-like_dom"/>
</dbReference>
<dbReference type="Proteomes" id="UP000565205">
    <property type="component" value="Unassembled WGS sequence"/>
</dbReference>
<protein>
    <submittedName>
        <fullName evidence="2">Acyl dehydratase</fullName>
    </submittedName>
</protein>
<comment type="caution">
    <text evidence="2">The sequence shown here is derived from an EMBL/GenBank/DDBJ whole genome shotgun (WGS) entry which is preliminary data.</text>
</comment>
<proteinExistence type="predicted"/>
<name>A0A839V2V4_9PROT</name>
<dbReference type="RefSeq" id="WP_176621890.1">
    <property type="nucleotide sequence ID" value="NZ_JABXXQ010000016.1"/>
</dbReference>
<evidence type="ECO:0000313" key="5">
    <source>
        <dbReference type="Proteomes" id="UP000565205"/>
    </source>
</evidence>
<evidence type="ECO:0000313" key="4">
    <source>
        <dbReference type="Proteomes" id="UP000557688"/>
    </source>
</evidence>
<sequence>MDGETSLLAAPVQVIRDLPTPRQIALAGLRSLRRKPGPGASLPTTRLLREKTRLDERAATKYARVCGFAPEQGVPPTWPHILAFPLHMALMMRADFPYPLIGLVHLRNRIRQHAKLSFGEALDIEVGFAGFVAHPRGQAFIVEALARRGGELVWQSTSTYLVRGVRNPAGEREQSQTPGPQPLRVLARLRLAANLGRRYAAVSGDTNPIHTSRIGARLLGFKRPIIHGMWNAARCLAAALPARPVTSLDYDTAFKLPAFLPGSEILLSTVDGDTTILDLRDRSAARPHLRGLLTFTA</sequence>
<evidence type="ECO:0000313" key="2">
    <source>
        <dbReference type="EMBL" id="MBB3173859.1"/>
    </source>
</evidence>
<evidence type="ECO:0000259" key="1">
    <source>
        <dbReference type="Pfam" id="PF01575"/>
    </source>
</evidence>
<dbReference type="PANTHER" id="PTHR43841:SF3">
    <property type="entry name" value="(3R)-HYDROXYACYL-ACP DEHYDRATASE SUBUNIT HADB"/>
    <property type="match status" value="1"/>
</dbReference>
<feature type="domain" description="MaoC-like" evidence="1">
    <location>
        <begin position="197"/>
        <end position="234"/>
    </location>
</feature>
<dbReference type="SUPFAM" id="SSF54637">
    <property type="entry name" value="Thioesterase/thiol ester dehydrase-isomerase"/>
    <property type="match status" value="2"/>
</dbReference>
<accession>A0A839V2V4</accession>
<dbReference type="AlphaFoldDB" id="A0A839V2V4"/>
<evidence type="ECO:0000313" key="3">
    <source>
        <dbReference type="EMBL" id="NVN29162.1"/>
    </source>
</evidence>
<keyword evidence="4" id="KW-1185">Reference proteome</keyword>
<organism evidence="2 4">
    <name type="scientific">Endobacter medicaginis</name>
    <dbReference type="NCBI Taxonomy" id="1181271"/>
    <lineage>
        <taxon>Bacteria</taxon>
        <taxon>Pseudomonadati</taxon>
        <taxon>Pseudomonadota</taxon>
        <taxon>Alphaproteobacteria</taxon>
        <taxon>Acetobacterales</taxon>
        <taxon>Acetobacteraceae</taxon>
        <taxon>Endobacter</taxon>
    </lineage>
</organism>
<dbReference type="EMBL" id="JABXXQ010000016">
    <property type="protein sequence ID" value="NVN29162.1"/>
    <property type="molecule type" value="Genomic_DNA"/>
</dbReference>
<dbReference type="PANTHER" id="PTHR43841">
    <property type="entry name" value="3-HYDROXYACYL-THIOESTER DEHYDRATASE HTDX-RELATED"/>
    <property type="match status" value="1"/>
</dbReference>
<gene>
    <name evidence="2" type="ORF">FHR90_001691</name>
    <name evidence="3" type="ORF">HUK83_02230</name>
</gene>
<reference evidence="2 4" key="2">
    <citation type="submission" date="2020-08" db="EMBL/GenBank/DDBJ databases">
        <title>Genomic Encyclopedia of Type Strains, Phase III (KMG-III): the genomes of soil and plant-associated and newly described type strains.</title>
        <authorList>
            <person name="Whitman W."/>
        </authorList>
    </citation>
    <scope>NUCLEOTIDE SEQUENCE [LARGE SCALE GENOMIC DNA]</scope>
    <source>
        <strain evidence="2 4">CECT 8088</strain>
    </source>
</reference>
<reference evidence="3 5" key="1">
    <citation type="submission" date="2020-06" db="EMBL/GenBank/DDBJ databases">
        <title>Description of novel acetic acid bacteria.</title>
        <authorList>
            <person name="Sombolestani A."/>
        </authorList>
    </citation>
    <scope>NUCLEOTIDE SEQUENCE [LARGE SCALE GENOMIC DNA]</scope>
    <source>
        <strain evidence="3 5">LMG 26838</strain>
    </source>
</reference>